<comment type="caution">
    <text evidence="1">The sequence shown here is derived from an EMBL/GenBank/DDBJ whole genome shotgun (WGS) entry which is preliminary data.</text>
</comment>
<dbReference type="RefSeq" id="WP_100292919.1">
    <property type="nucleotide sequence ID" value="NZ_PGGC01000034.1"/>
</dbReference>
<dbReference type="AlphaFoldDB" id="A0A2H9U7X5"/>
<dbReference type="Proteomes" id="UP000235861">
    <property type="component" value="Unassembled WGS sequence"/>
</dbReference>
<evidence type="ECO:0000313" key="1">
    <source>
        <dbReference type="EMBL" id="PJG60102.1"/>
    </source>
</evidence>
<dbReference type="EMBL" id="PGGC01000034">
    <property type="protein sequence ID" value="PJG60102.1"/>
    <property type="molecule type" value="Genomic_DNA"/>
</dbReference>
<evidence type="ECO:0000313" key="2">
    <source>
        <dbReference type="Proteomes" id="UP000235861"/>
    </source>
</evidence>
<dbReference type="OrthoDB" id="9788479at2"/>
<keyword evidence="2" id="KW-1185">Reference proteome</keyword>
<accession>A0A2H9U7X5</accession>
<reference evidence="1 2" key="1">
    <citation type="submission" date="2017-11" db="EMBL/GenBank/DDBJ databases">
        <title>Draft genome sequence of environmental isolate Aeromonas cavernicola sp. nov. MDC 2508.</title>
        <authorList>
            <person name="Colston S.M."/>
            <person name="Navarro A."/>
            <person name="Martinez-Murcia A.J."/>
            <person name="Graf J."/>
        </authorList>
    </citation>
    <scope>NUCLEOTIDE SEQUENCE [LARGE SCALE GENOMIC DNA]</scope>
    <source>
        <strain evidence="1 2">MDC 2508</strain>
    </source>
</reference>
<sequence length="185" mass="20668">MTTIFIAGSIAIKNLHPLVLERIKKMVDSQYRIVVGDANGADSSIQQALLELGCTNATVFCSSSQPRNNIGRWPTRVVDSGYKDGSRAFFTAKDIKMAEEADCGLMVWDTKSTGTLSNVIELLKRKKNSVVFINKNKEFVIVKSPEHLDTLITHMSPHSIQKAEEKISLSQRLHELKNEQLSMFS</sequence>
<gene>
    <name evidence="1" type="ORF">CUC53_03835</name>
</gene>
<organism evidence="1 2">
    <name type="scientific">Aeromonas cavernicola</name>
    <dbReference type="NCBI Taxonomy" id="1006623"/>
    <lineage>
        <taxon>Bacteria</taxon>
        <taxon>Pseudomonadati</taxon>
        <taxon>Pseudomonadota</taxon>
        <taxon>Gammaproteobacteria</taxon>
        <taxon>Aeromonadales</taxon>
        <taxon>Aeromonadaceae</taxon>
        <taxon>Aeromonas</taxon>
    </lineage>
</organism>
<name>A0A2H9U7X5_9GAMM</name>
<proteinExistence type="predicted"/>
<protein>
    <submittedName>
        <fullName evidence="1">Uncharacterized protein</fullName>
    </submittedName>
</protein>